<dbReference type="RefSeq" id="XP_049130221.1">
    <property type="nucleotide sequence ID" value="XM_049274264.1"/>
</dbReference>
<dbReference type="EMBL" id="BQXU01000021">
    <property type="protein sequence ID" value="GKT47871.1"/>
    <property type="molecule type" value="Genomic_DNA"/>
</dbReference>
<keyword evidence="3" id="KW-1185">Reference proteome</keyword>
<feature type="compositionally biased region" description="Polar residues" evidence="1">
    <location>
        <begin position="7"/>
        <end position="18"/>
    </location>
</feature>
<accession>A0AA37P914</accession>
<evidence type="ECO:0000313" key="2">
    <source>
        <dbReference type="EMBL" id="GKT47871.1"/>
    </source>
</evidence>
<dbReference type="Proteomes" id="UP001055115">
    <property type="component" value="Unassembled WGS sequence"/>
</dbReference>
<gene>
    <name evidence="2" type="ORF">ColSpa_08052</name>
</gene>
<evidence type="ECO:0000313" key="3">
    <source>
        <dbReference type="Proteomes" id="UP001055115"/>
    </source>
</evidence>
<dbReference type="GeneID" id="73328854"/>
<feature type="compositionally biased region" description="Basic and acidic residues" evidence="1">
    <location>
        <begin position="107"/>
        <end position="120"/>
    </location>
</feature>
<proteinExistence type="predicted"/>
<feature type="region of interest" description="Disordered" evidence="1">
    <location>
        <begin position="1"/>
        <end position="79"/>
    </location>
</feature>
<feature type="region of interest" description="Disordered" evidence="1">
    <location>
        <begin position="107"/>
        <end position="196"/>
    </location>
</feature>
<organism evidence="2 3">
    <name type="scientific">Colletotrichum spaethianum</name>
    <dbReference type="NCBI Taxonomy" id="700344"/>
    <lineage>
        <taxon>Eukaryota</taxon>
        <taxon>Fungi</taxon>
        <taxon>Dikarya</taxon>
        <taxon>Ascomycota</taxon>
        <taxon>Pezizomycotina</taxon>
        <taxon>Sordariomycetes</taxon>
        <taxon>Hypocreomycetidae</taxon>
        <taxon>Glomerellales</taxon>
        <taxon>Glomerellaceae</taxon>
        <taxon>Colletotrichum</taxon>
        <taxon>Colletotrichum spaethianum species complex</taxon>
    </lineage>
</organism>
<evidence type="ECO:0000256" key="1">
    <source>
        <dbReference type="SAM" id="MobiDB-lite"/>
    </source>
</evidence>
<dbReference type="AlphaFoldDB" id="A0AA37P914"/>
<feature type="compositionally biased region" description="Polar residues" evidence="1">
    <location>
        <begin position="48"/>
        <end position="59"/>
    </location>
</feature>
<name>A0AA37P914_9PEZI</name>
<reference evidence="2 3" key="1">
    <citation type="submission" date="2022-03" db="EMBL/GenBank/DDBJ databases">
        <title>Genome data of Colletotrichum spp.</title>
        <authorList>
            <person name="Utami Y.D."/>
            <person name="Hiruma K."/>
        </authorList>
    </citation>
    <scope>NUCLEOTIDE SEQUENCE [LARGE SCALE GENOMIC DNA]</scope>
    <source>
        <strain evidence="2 3">MAFF 239500</strain>
    </source>
</reference>
<sequence>MSDRDINQQVRRTASSSEVPEVRSTGSKHRTTSIRWAKNLPIPDRRLSPSSVNNLTSSPKARRAAFQYNDSDINDEPKFSTQDHAKYVAGQRAYVVDANFEETQKKRVDETVSDRQAIQKDEEDMNPVASINQAPAAEYIPPHKRSIKPKPKIDIEVPSQEQPTMTGYYVQSDTESSGGYTNSRAPMSGSTKESTP</sequence>
<protein>
    <submittedName>
        <fullName evidence="2">Uncharacterized protein</fullName>
    </submittedName>
</protein>
<feature type="compositionally biased region" description="Polar residues" evidence="1">
    <location>
        <begin position="159"/>
        <end position="196"/>
    </location>
</feature>
<comment type="caution">
    <text evidence="2">The sequence shown here is derived from an EMBL/GenBank/DDBJ whole genome shotgun (WGS) entry which is preliminary data.</text>
</comment>